<comment type="caution">
    <text evidence="1">The sequence shown here is derived from an EMBL/GenBank/DDBJ whole genome shotgun (WGS) entry which is preliminary data.</text>
</comment>
<dbReference type="EMBL" id="MHKB01000009">
    <property type="protein sequence ID" value="OGY79258.1"/>
    <property type="molecule type" value="Genomic_DNA"/>
</dbReference>
<proteinExistence type="predicted"/>
<sequence length="530" mass="59320">MQNSIRFSVLIIGIIVAMQIQSTPNVSAQTRIAACKTEKTGMQIITRDANNKLVPNINFIVYTVTKDPDGNLYFDESKKLTSGKTDVGGQTEIFCLDTAKGPYAVKVWESSATYGYFSVSGDQITTKEGIQVVELKMSDLFVIIRDAESKLVKNSYFDIYIQGFDVDGDPIIDETKLNKDKLVTANVNTGDVGGKHMYLAPGSYIVRLHATGNKEYFYIWNQTATSGKTTTVNYKQGTLRTALQNINKKVVREKKIAMYTQKYDAQENPIVGTHLADVYTGLEGQVDAYLPSGEYALKIPSDVSKLFYYIWKVKIKDSELTKVNYRLSGLRLILRNDKGAIVKNAKFSIASQTTDAKGQPVVDKILISGLNTGNGGVKDVYIPTDTYAIIYGKQTIYQVDVADTYFTRVDWLKTITARLNPEVYMTTPFENTNFNLRKTTMPKIDLKDVDKVLSQAYKSEAKIIKKPYSVIFDYTNDQLEKNGVTAEKIRIAFYNNATGKWQYIGKNFPEKHIAIASANVKGTFVLVAQK</sequence>
<evidence type="ECO:0000313" key="2">
    <source>
        <dbReference type="Proteomes" id="UP000177165"/>
    </source>
</evidence>
<gene>
    <name evidence="1" type="ORF">A3B74_00175</name>
</gene>
<protein>
    <submittedName>
        <fullName evidence="1">Uncharacterized protein</fullName>
    </submittedName>
</protein>
<organism evidence="1 2">
    <name type="scientific">Candidatus Kerfeldbacteria bacterium RIFCSPHIGHO2_02_FULL_42_14</name>
    <dbReference type="NCBI Taxonomy" id="1798540"/>
    <lineage>
        <taxon>Bacteria</taxon>
        <taxon>Candidatus Kerfeldiibacteriota</taxon>
    </lineage>
</organism>
<dbReference type="Proteomes" id="UP000177165">
    <property type="component" value="Unassembled WGS sequence"/>
</dbReference>
<evidence type="ECO:0000313" key="1">
    <source>
        <dbReference type="EMBL" id="OGY79258.1"/>
    </source>
</evidence>
<name>A0A1G2AQS6_9BACT</name>
<accession>A0A1G2AQS6</accession>
<dbReference type="AlphaFoldDB" id="A0A1G2AQS6"/>
<reference evidence="1 2" key="1">
    <citation type="journal article" date="2016" name="Nat. Commun.">
        <title>Thousands of microbial genomes shed light on interconnected biogeochemical processes in an aquifer system.</title>
        <authorList>
            <person name="Anantharaman K."/>
            <person name="Brown C.T."/>
            <person name="Hug L.A."/>
            <person name="Sharon I."/>
            <person name="Castelle C.J."/>
            <person name="Probst A.J."/>
            <person name="Thomas B.C."/>
            <person name="Singh A."/>
            <person name="Wilkins M.J."/>
            <person name="Karaoz U."/>
            <person name="Brodie E.L."/>
            <person name="Williams K.H."/>
            <person name="Hubbard S.S."/>
            <person name="Banfield J.F."/>
        </authorList>
    </citation>
    <scope>NUCLEOTIDE SEQUENCE [LARGE SCALE GENOMIC DNA]</scope>
</reference>